<dbReference type="Proteomes" id="UP001273209">
    <property type="component" value="Unassembled WGS sequence"/>
</dbReference>
<dbReference type="InterPro" id="IPR011990">
    <property type="entry name" value="TPR-like_helical_dom_sf"/>
</dbReference>
<feature type="compositionally biased region" description="Basic and acidic residues" evidence="9">
    <location>
        <begin position="307"/>
        <end position="326"/>
    </location>
</feature>
<evidence type="ECO:0000313" key="11">
    <source>
        <dbReference type="Proteomes" id="UP001273209"/>
    </source>
</evidence>
<dbReference type="GO" id="GO:0019905">
    <property type="term" value="F:syntaxin binding"/>
    <property type="evidence" value="ECO:0007669"/>
    <property type="project" value="TreeGrafter"/>
</dbReference>
<dbReference type="GO" id="GO:0006886">
    <property type="term" value="P:intracellular protein transport"/>
    <property type="evidence" value="ECO:0007669"/>
    <property type="project" value="InterPro"/>
</dbReference>
<dbReference type="Gene3D" id="1.25.40.10">
    <property type="entry name" value="Tetratricopeptide repeat domain"/>
    <property type="match status" value="1"/>
</dbReference>
<dbReference type="SUPFAM" id="SSF48452">
    <property type="entry name" value="TPR-like"/>
    <property type="match status" value="1"/>
</dbReference>
<keyword evidence="11" id="KW-1185">Reference proteome</keyword>
<gene>
    <name evidence="10" type="ORF">Triagg1_7839</name>
</gene>
<evidence type="ECO:0000256" key="6">
    <source>
        <dbReference type="ARBA" id="ARBA00023136"/>
    </source>
</evidence>
<dbReference type="GO" id="GO:0005774">
    <property type="term" value="C:vacuolar membrane"/>
    <property type="evidence" value="ECO:0007669"/>
    <property type="project" value="TreeGrafter"/>
</dbReference>
<dbReference type="PANTHER" id="PTHR13768">
    <property type="entry name" value="SOLUBLE NSF ATTACHMENT PROTEIN SNAP"/>
    <property type="match status" value="1"/>
</dbReference>
<dbReference type="GeneID" id="87922523"/>
<proteinExistence type="inferred from homology"/>
<keyword evidence="6" id="KW-0472">Membrane</keyword>
<organism evidence="10 11">
    <name type="scientific">Trichoderma aggressivum f. europaeum</name>
    <dbReference type="NCBI Taxonomy" id="173218"/>
    <lineage>
        <taxon>Eukaryota</taxon>
        <taxon>Fungi</taxon>
        <taxon>Dikarya</taxon>
        <taxon>Ascomycota</taxon>
        <taxon>Pezizomycotina</taxon>
        <taxon>Sordariomycetes</taxon>
        <taxon>Hypocreomycetidae</taxon>
        <taxon>Hypocreales</taxon>
        <taxon>Hypocreaceae</taxon>
        <taxon>Trichoderma</taxon>
    </lineage>
</organism>
<evidence type="ECO:0000313" key="10">
    <source>
        <dbReference type="EMBL" id="KAK4067111.1"/>
    </source>
</evidence>
<feature type="region of interest" description="Disordered" evidence="9">
    <location>
        <begin position="307"/>
        <end position="331"/>
    </location>
</feature>
<sequence length="467" mass="53019">MSPQPHIKPDAYFLPSVRTTLHHALIKCNPLSYLIPFESRNTDIMNNPEALIQQAEKLVAKGKSGWSFFGVSEERFEQAAACYRDAGQAYEMKGNFLDAAAAYIKAGETQEKYLKDDFEAPDSYVHASDAYRRALLEEVKPINDNQKAEAKAKAIDCRKKAIKLTESSSSSSKLRRLSRMYDAIGQIYEKDIAAPLVQAKKNLLSSKTLTPDEEKIMNALKGEPQPTPRDVHELQRLQSKAVFSNEDKAHLEWLESEMMPPLEEARNAYKEAADFIRLDSPLNANTLYNRYADLSVFIATLLPHLPEKDTDSTKEDADSTQKDARSAAKINPKNSHYEDALNAYAIIIKTLQVDPQKHKFSIPDFCLKWCLCRLAQCNAVATLRDVPKYQQIDMEAQLLMQTNPNDHKIAIAKVQGRYTPLFDLNEAIRKKDRGMIDVVLQGNPGDEWQKKIYTDIQNKWEVEDEFA</sequence>
<dbReference type="GO" id="GO:0005483">
    <property type="term" value="F:soluble NSF attachment protein activity"/>
    <property type="evidence" value="ECO:0007669"/>
    <property type="project" value="TreeGrafter"/>
</dbReference>
<dbReference type="GO" id="GO:0031201">
    <property type="term" value="C:SNARE complex"/>
    <property type="evidence" value="ECO:0007669"/>
    <property type="project" value="TreeGrafter"/>
</dbReference>
<evidence type="ECO:0000256" key="4">
    <source>
        <dbReference type="ARBA" id="ARBA00022892"/>
    </source>
</evidence>
<dbReference type="Pfam" id="PF14938">
    <property type="entry name" value="SNAP"/>
    <property type="match status" value="2"/>
</dbReference>
<evidence type="ECO:0000256" key="3">
    <source>
        <dbReference type="ARBA" id="ARBA00022448"/>
    </source>
</evidence>
<dbReference type="AlphaFoldDB" id="A0AAE1M2E7"/>
<evidence type="ECO:0000256" key="8">
    <source>
        <dbReference type="ARBA" id="ARBA00042485"/>
    </source>
</evidence>
<evidence type="ECO:0000256" key="7">
    <source>
        <dbReference type="ARBA" id="ARBA00040047"/>
    </source>
</evidence>
<evidence type="ECO:0000256" key="1">
    <source>
        <dbReference type="ARBA" id="ARBA00004170"/>
    </source>
</evidence>
<comment type="similarity">
    <text evidence="2">Belongs to the SNAP family.</text>
</comment>
<dbReference type="GO" id="GO:0016192">
    <property type="term" value="P:vesicle-mediated transport"/>
    <property type="evidence" value="ECO:0007669"/>
    <property type="project" value="UniProtKB-KW"/>
</dbReference>
<keyword evidence="3" id="KW-0813">Transport</keyword>
<keyword evidence="4" id="KW-0931">ER-Golgi transport</keyword>
<comment type="caution">
    <text evidence="10">The sequence shown here is derived from an EMBL/GenBank/DDBJ whole genome shotgun (WGS) entry which is preliminary data.</text>
</comment>
<dbReference type="InterPro" id="IPR000744">
    <property type="entry name" value="NSF_attach"/>
</dbReference>
<accession>A0AAE1M2E7</accession>
<evidence type="ECO:0000256" key="5">
    <source>
        <dbReference type="ARBA" id="ARBA00022927"/>
    </source>
</evidence>
<dbReference type="EMBL" id="JAWRVG010000036">
    <property type="protein sequence ID" value="KAK4067111.1"/>
    <property type="molecule type" value="Genomic_DNA"/>
</dbReference>
<name>A0AAE1M2E7_9HYPO</name>
<evidence type="ECO:0000256" key="2">
    <source>
        <dbReference type="ARBA" id="ARBA00010050"/>
    </source>
</evidence>
<evidence type="ECO:0000256" key="9">
    <source>
        <dbReference type="SAM" id="MobiDB-lite"/>
    </source>
</evidence>
<protein>
    <recommendedName>
        <fullName evidence="7">Gamma-soluble NSF attachment protein</fullName>
    </recommendedName>
    <alternativeName>
        <fullName evidence="8">N-ethylmaleimide-sensitive factor attachment protein gamma</fullName>
    </alternativeName>
</protein>
<dbReference type="PANTHER" id="PTHR13768:SF2">
    <property type="entry name" value="GAMMA-SOLUBLE NSF ATTACHMENT PROTEIN"/>
    <property type="match status" value="1"/>
</dbReference>
<reference evidence="10" key="1">
    <citation type="submission" date="2023-11" db="EMBL/GenBank/DDBJ databases">
        <title>The genome sequences of three competitors of mushroom-forming fungi.</title>
        <authorList>
            <person name="Beijen E."/>
            <person name="Ohm R.A."/>
        </authorList>
    </citation>
    <scope>NUCLEOTIDE SEQUENCE</scope>
    <source>
        <strain evidence="10">CBS 100526</strain>
    </source>
</reference>
<comment type="subcellular location">
    <subcellularLocation>
        <location evidence="1">Membrane</location>
        <topology evidence="1">Peripheral membrane protein</topology>
    </subcellularLocation>
</comment>
<dbReference type="RefSeq" id="XP_062753172.1">
    <property type="nucleotide sequence ID" value="XM_062902619.1"/>
</dbReference>
<keyword evidence="5" id="KW-0653">Protein transport</keyword>